<organism evidence="1">
    <name type="scientific">Brassica napus</name>
    <name type="common">Rape</name>
    <dbReference type="NCBI Taxonomy" id="3708"/>
    <lineage>
        <taxon>Eukaryota</taxon>
        <taxon>Viridiplantae</taxon>
        <taxon>Streptophyta</taxon>
        <taxon>Embryophyta</taxon>
        <taxon>Tracheophyta</taxon>
        <taxon>Spermatophyta</taxon>
        <taxon>Magnoliopsida</taxon>
        <taxon>eudicotyledons</taxon>
        <taxon>Gunneridae</taxon>
        <taxon>Pentapetalae</taxon>
        <taxon>rosids</taxon>
        <taxon>malvids</taxon>
        <taxon>Brassicales</taxon>
        <taxon>Brassicaceae</taxon>
        <taxon>Brassiceae</taxon>
        <taxon>Brassica</taxon>
    </lineage>
</organism>
<evidence type="ECO:0000313" key="1">
    <source>
        <dbReference type="EMBL" id="CAF1920609.1"/>
    </source>
</evidence>
<sequence length="82" mass="9069">MVYKRATSFAFGGRANGALALNSCSLKSGRHDEVMHSQEEFCSYTSLVVLAKTGILLALTGVEKLYAEFPRLWSFFLIDFVG</sequence>
<dbReference type="EMBL" id="HG994366">
    <property type="protein sequence ID" value="CAF1920609.1"/>
    <property type="molecule type" value="Genomic_DNA"/>
</dbReference>
<gene>
    <name evidence="1" type="ORF">DARMORV10_C02P56330.1</name>
</gene>
<reference evidence="1" key="1">
    <citation type="submission" date="2021-01" db="EMBL/GenBank/DDBJ databases">
        <authorList>
            <consortium name="Genoscope - CEA"/>
            <person name="William W."/>
        </authorList>
    </citation>
    <scope>NUCLEOTIDE SEQUENCE</scope>
</reference>
<proteinExistence type="predicted"/>
<name>A0A816KIU0_BRANA</name>
<dbReference type="AlphaFoldDB" id="A0A816KIU0"/>
<protein>
    <submittedName>
        <fullName evidence="1">(rape) hypothetical protein</fullName>
    </submittedName>
</protein>
<accession>A0A816KIU0</accession>
<dbReference type="Proteomes" id="UP001295469">
    <property type="component" value="Chromosome C02"/>
</dbReference>